<keyword evidence="8" id="KW-0350">Heme biosynthesis</keyword>
<keyword evidence="4" id="KW-0479">Metal-binding</keyword>
<dbReference type="HOGENOM" id="CLU_041525_0_0_4"/>
<evidence type="ECO:0000313" key="14">
    <source>
        <dbReference type="Proteomes" id="UP000064007"/>
    </source>
</evidence>
<evidence type="ECO:0000256" key="11">
    <source>
        <dbReference type="ARBA" id="ARBA00023444"/>
    </source>
</evidence>
<evidence type="ECO:0000256" key="1">
    <source>
        <dbReference type="ARBA" id="ARBA00004141"/>
    </source>
</evidence>
<evidence type="ECO:0000256" key="5">
    <source>
        <dbReference type="ARBA" id="ARBA00022989"/>
    </source>
</evidence>
<keyword evidence="9 12" id="KW-0472">Membrane</keyword>
<evidence type="ECO:0000256" key="12">
    <source>
        <dbReference type="SAM" id="Phobius"/>
    </source>
</evidence>
<feature type="transmembrane region" description="Helical" evidence="12">
    <location>
        <begin position="78"/>
        <end position="95"/>
    </location>
</feature>
<feature type="transmembrane region" description="Helical" evidence="12">
    <location>
        <begin position="164"/>
        <end position="187"/>
    </location>
</feature>
<evidence type="ECO:0000313" key="13">
    <source>
        <dbReference type="EMBL" id="CEZ19187.1"/>
    </source>
</evidence>
<evidence type="ECO:0000256" key="3">
    <source>
        <dbReference type="ARBA" id="ARBA00022692"/>
    </source>
</evidence>
<evidence type="ECO:0000256" key="8">
    <source>
        <dbReference type="ARBA" id="ARBA00023133"/>
    </source>
</evidence>
<comment type="subcellular location">
    <subcellularLocation>
        <location evidence="1">Membrane</location>
        <topology evidence="1">Multi-pass membrane protein</topology>
    </subcellularLocation>
</comment>
<dbReference type="KEGG" id="mbat:BN1208_0293"/>
<evidence type="ECO:0000256" key="9">
    <source>
        <dbReference type="ARBA" id="ARBA00023136"/>
    </source>
</evidence>
<keyword evidence="7" id="KW-0408">Iron</keyword>
<feature type="transmembrane region" description="Helical" evidence="12">
    <location>
        <begin position="7"/>
        <end position="27"/>
    </location>
</feature>
<keyword evidence="6" id="KW-0560">Oxidoreductase</keyword>
<evidence type="ECO:0000256" key="2">
    <source>
        <dbReference type="ARBA" id="ARBA00022475"/>
    </source>
</evidence>
<dbReference type="EMBL" id="LN827929">
    <property type="protein sequence ID" value="CEZ19187.1"/>
    <property type="molecule type" value="Genomic_DNA"/>
</dbReference>
<dbReference type="GO" id="GO:0046872">
    <property type="term" value="F:metal ion binding"/>
    <property type="evidence" value="ECO:0007669"/>
    <property type="project" value="UniProtKB-KW"/>
</dbReference>
<feature type="transmembrane region" description="Helical" evidence="12">
    <location>
        <begin position="301"/>
        <end position="321"/>
    </location>
</feature>
<dbReference type="InterPro" id="IPR050450">
    <property type="entry name" value="COX15/CtaA_HemeA_synthase"/>
</dbReference>
<feature type="transmembrane region" description="Helical" evidence="12">
    <location>
        <begin position="245"/>
        <end position="263"/>
    </location>
</feature>
<accession>A0A0D6EU88</accession>
<sequence>MNLFKKITFFTTVMTFCLIVLGAYVRLADAGLGCPDWPGCFGTLTVPESQMAIEKAQHTFPGQVIENDKAWKEMVHRYVAGLLGLLILTIGYLAYKNKKSLKVSILVPFSLLGIVFFQAMLGMLTVTLLLKPIIVSAHLIGGMTTLALLTYISNEHYNENSKLILKQSIIFYMARFGFILIFMQIFLGGWTSTNYAGLACTDFPTCHGQWIPDMDFKNAFNIFRDLGQTSEGTPISLNALQAIQWVHRIGAITLVVYFGYLSYALMKYKQLRSEAMLLLAILAAQFIIGVANLILHLPMVLAVSHNLTAALLVVIITIINAKIKKQYALAP</sequence>
<evidence type="ECO:0000256" key="7">
    <source>
        <dbReference type="ARBA" id="ARBA00023004"/>
    </source>
</evidence>
<keyword evidence="14" id="KW-1185">Reference proteome</keyword>
<dbReference type="PANTHER" id="PTHR35457:SF1">
    <property type="entry name" value="HEME A SYNTHASE"/>
    <property type="match status" value="1"/>
</dbReference>
<dbReference type="Proteomes" id="UP000064007">
    <property type="component" value="Chromosome 1"/>
</dbReference>
<reference evidence="14" key="1">
    <citation type="submission" date="2014-12" db="EMBL/GenBank/DDBJ databases">
        <authorList>
            <person name="Salcher M.M."/>
        </authorList>
    </citation>
    <scope>NUCLEOTIDE SEQUENCE [LARGE SCALE GENOMIC DNA]</scope>
    <source>
        <strain evidence="14">MMS-10A-171</strain>
    </source>
</reference>
<evidence type="ECO:0000256" key="6">
    <source>
        <dbReference type="ARBA" id="ARBA00023002"/>
    </source>
</evidence>
<keyword evidence="2" id="KW-1003">Cell membrane</keyword>
<dbReference type="GO" id="GO:0016020">
    <property type="term" value="C:membrane"/>
    <property type="evidence" value="ECO:0007669"/>
    <property type="project" value="UniProtKB-SubCell"/>
</dbReference>
<evidence type="ECO:0000256" key="10">
    <source>
        <dbReference type="ARBA" id="ARBA00023157"/>
    </source>
</evidence>
<proteinExistence type="predicted"/>
<dbReference type="GO" id="GO:0016491">
    <property type="term" value="F:oxidoreductase activity"/>
    <property type="evidence" value="ECO:0007669"/>
    <property type="project" value="UniProtKB-KW"/>
</dbReference>
<gene>
    <name evidence="13" type="ORF">BN1208_0293</name>
</gene>
<organism evidence="13 14">
    <name type="scientific">Candidatus Methylopumilus planktonicus</name>
    <dbReference type="NCBI Taxonomy" id="1581557"/>
    <lineage>
        <taxon>Bacteria</taxon>
        <taxon>Pseudomonadati</taxon>
        <taxon>Pseudomonadota</taxon>
        <taxon>Betaproteobacteria</taxon>
        <taxon>Nitrosomonadales</taxon>
        <taxon>Methylophilaceae</taxon>
        <taxon>Candidatus Methylopumilus</taxon>
    </lineage>
</organism>
<dbReference type="STRING" id="1581557.BN1208_0293"/>
<dbReference type="GO" id="GO:0006784">
    <property type="term" value="P:heme A biosynthetic process"/>
    <property type="evidence" value="ECO:0007669"/>
    <property type="project" value="InterPro"/>
</dbReference>
<comment type="pathway">
    <text evidence="11">Porphyrin-containing compound metabolism.</text>
</comment>
<keyword evidence="5 12" id="KW-1133">Transmembrane helix</keyword>
<dbReference type="PANTHER" id="PTHR35457">
    <property type="entry name" value="HEME A SYNTHASE"/>
    <property type="match status" value="1"/>
</dbReference>
<keyword evidence="10" id="KW-1015">Disulfide bond</keyword>
<evidence type="ECO:0000256" key="4">
    <source>
        <dbReference type="ARBA" id="ARBA00022723"/>
    </source>
</evidence>
<dbReference type="OrthoDB" id="1447144at2"/>
<dbReference type="AlphaFoldDB" id="A0A0D6EU88"/>
<feature type="transmembrane region" description="Helical" evidence="12">
    <location>
        <begin position="133"/>
        <end position="152"/>
    </location>
</feature>
<keyword evidence="3 12" id="KW-0812">Transmembrane</keyword>
<dbReference type="RefSeq" id="WP_046487149.1">
    <property type="nucleotide sequence ID" value="NZ_LN827929.1"/>
</dbReference>
<dbReference type="Pfam" id="PF02628">
    <property type="entry name" value="COX15-CtaA"/>
    <property type="match status" value="1"/>
</dbReference>
<name>A0A0D6EU88_9PROT</name>
<protein>
    <submittedName>
        <fullName evidence="13">Putative cytochrome aa3 oxidase assembly protein</fullName>
    </submittedName>
</protein>
<feature type="transmembrane region" description="Helical" evidence="12">
    <location>
        <begin position="275"/>
        <end position="295"/>
    </location>
</feature>
<dbReference type="InterPro" id="IPR003780">
    <property type="entry name" value="COX15/CtaA_fam"/>
</dbReference>
<feature type="transmembrane region" description="Helical" evidence="12">
    <location>
        <begin position="107"/>
        <end position="127"/>
    </location>
</feature>